<reference evidence="5 6" key="1">
    <citation type="submission" date="2013-08" db="EMBL/GenBank/DDBJ databases">
        <authorList>
            <person name="Durkin A.S."/>
            <person name="Haft D.R."/>
            <person name="McCorrison J."/>
            <person name="Torralba M."/>
            <person name="Gillis M."/>
            <person name="Haft D.H."/>
            <person name="Methe B."/>
            <person name="Sutton G."/>
            <person name="Nelson K.E."/>
        </authorList>
    </citation>
    <scope>NUCLEOTIDE SEQUENCE [LARGE SCALE GENOMIC DNA]</scope>
    <source>
        <strain evidence="4 6">ATCC 35536</strain>
        <strain evidence="3 5">VPI DR56BR1116</strain>
    </source>
</reference>
<dbReference type="Pfam" id="PF20250">
    <property type="entry name" value="FapA_N"/>
    <property type="match status" value="1"/>
</dbReference>
<feature type="coiled-coil region" evidence="1">
    <location>
        <begin position="518"/>
        <end position="594"/>
    </location>
</feature>
<evidence type="ECO:0000256" key="1">
    <source>
        <dbReference type="SAM" id="Coils"/>
    </source>
</evidence>
<proteinExistence type="predicted"/>
<keyword evidence="6" id="KW-1185">Reference proteome</keyword>
<gene>
    <name evidence="4" type="ORF">HMPREF0860_1388</name>
    <name evidence="3" type="ORF">HMPREF1325_1166</name>
</gene>
<dbReference type="AlphaFoldDB" id="U2MIS1"/>
<dbReference type="eggNOG" id="COG1315">
    <property type="taxonomic scope" value="Bacteria"/>
</dbReference>
<organism evidence="3 5">
    <name type="scientific">Treponema socranskii subsp. socranskii VPI DR56BR1116 = ATCC 35536</name>
    <dbReference type="NCBI Taxonomy" id="1125725"/>
    <lineage>
        <taxon>Bacteria</taxon>
        <taxon>Pseudomonadati</taxon>
        <taxon>Spirochaetota</taxon>
        <taxon>Spirochaetia</taxon>
        <taxon>Spirochaetales</taxon>
        <taxon>Treponemataceae</taxon>
        <taxon>Treponema</taxon>
    </lineage>
</organism>
<accession>U2MIS1</accession>
<dbReference type="Proteomes" id="UP000016646">
    <property type="component" value="Unassembled WGS sequence"/>
</dbReference>
<dbReference type="InterPro" id="IPR046866">
    <property type="entry name" value="FapA_N"/>
</dbReference>
<dbReference type="InterPro" id="IPR038247">
    <property type="entry name" value="Jag_N_dom_sf"/>
</dbReference>
<dbReference type="InterPro" id="IPR032782">
    <property type="entry name" value="KhpB_N"/>
</dbReference>
<dbReference type="EMBL" id="AVQI01000056">
    <property type="protein sequence ID" value="ERK01540.1"/>
    <property type="molecule type" value="Genomic_DNA"/>
</dbReference>
<dbReference type="Pfam" id="PF14804">
    <property type="entry name" value="Jag_N"/>
    <property type="match status" value="1"/>
</dbReference>
<dbReference type="EMBL" id="AUZJ01000050">
    <property type="protein sequence ID" value="ERF60018.1"/>
    <property type="molecule type" value="Genomic_DNA"/>
</dbReference>
<evidence type="ECO:0000313" key="3">
    <source>
        <dbReference type="EMBL" id="ERF60018.1"/>
    </source>
</evidence>
<evidence type="ECO:0000259" key="2">
    <source>
        <dbReference type="SMART" id="SM01245"/>
    </source>
</evidence>
<feature type="domain" description="RNA-binding protein KhpB N-terminal" evidence="2">
    <location>
        <begin position="25"/>
        <end position="76"/>
    </location>
</feature>
<sequence length="654" mass="71137">MVSLEKIRADMQRLLERDKMLHNVDVNAESIDEALADAAVQLDTKAADLEYEVVEKGSNGFLGFGKKPWRLRIYQNPNTLYAKNKSAKDDLFGEDAGGVEAKIVDRDGAYYIRHFGDRIMLKVRLPSGKGHAVDGKDVMQALVRPDTISVEDDLVKKYVKQGTSGRYEEVGSYKHIAAGDASVSVNISSDEMKADIVASAPSMSGADVSYSMIERALRAQGVVTGFDEDKIEAFVDDPVYETPYEVASGTPAQDGRDAYIAYDFETDPKKLRATESATGQVDFKELNLIQNVIKGGRLAQKIPAEKGKPGKTLLGRYTEAKNGKDIPIPLGQNVSLAPDGMTVIADTDGQVMLFAGKITVEPVLQLMSVNIKTGNIKFLGSVIIRGSVEDGFNVDASGNIEVGGTVGNCKINAGGNIIVQQGIFGKNGGTLTSKKSLWAKFIQASKVEVDESVIVTDSIMNSEVMAMKSIVLSGKKAQIMGGHLFATEEISAKSIGSPGGGAETILEVGFDPRAKQRLDSLQEKQGALVKELENLELDISTLENQKKIRRSLPKEKEDNLTKLKERKVQIDSESAEMTEEIQTLQEHLRELKAVGKVKASGTVYAGVKIYVRDVLDEVHNEVSGVTFYFENNFVKRGKYEAASKIKGPDGYTTD</sequence>
<dbReference type="STRING" id="1125725.HMPREF1325_1166"/>
<comment type="caution">
    <text evidence="3">The sequence shown here is derived from an EMBL/GenBank/DDBJ whole genome shotgun (WGS) entry which is preliminary data.</text>
</comment>
<dbReference type="SMART" id="SM01245">
    <property type="entry name" value="Jag_N"/>
    <property type="match status" value="1"/>
</dbReference>
<dbReference type="InterPro" id="IPR005646">
    <property type="entry name" value="FapA"/>
</dbReference>
<dbReference type="PANTHER" id="PTHR38032:SF1">
    <property type="entry name" value="RNA-BINDING PROTEIN KHPB N-TERMINAL DOMAIN-CONTAINING PROTEIN"/>
    <property type="match status" value="1"/>
</dbReference>
<dbReference type="Proteomes" id="UP000016412">
    <property type="component" value="Unassembled WGS sequence"/>
</dbReference>
<dbReference type="PATRIC" id="fig|1125725.3.peg.2009"/>
<dbReference type="RefSeq" id="WP_021330983.1">
    <property type="nucleotide sequence ID" value="NZ_AUZJ01000050.1"/>
</dbReference>
<dbReference type="OrthoDB" id="9816426at2"/>
<dbReference type="Pfam" id="PF03961">
    <property type="entry name" value="FapA"/>
    <property type="match status" value="1"/>
</dbReference>
<evidence type="ECO:0000313" key="6">
    <source>
        <dbReference type="Proteomes" id="UP000016646"/>
    </source>
</evidence>
<keyword evidence="1" id="KW-0175">Coiled coil</keyword>
<protein>
    <submittedName>
        <fullName evidence="3">PF03961 family protein</fullName>
    </submittedName>
</protein>
<evidence type="ECO:0000313" key="4">
    <source>
        <dbReference type="EMBL" id="ERK01540.1"/>
    </source>
</evidence>
<dbReference type="PANTHER" id="PTHR38032">
    <property type="entry name" value="POLYMERASE-RELATED"/>
    <property type="match status" value="1"/>
</dbReference>
<dbReference type="Gene3D" id="3.30.30.80">
    <property type="entry name" value="probable RNA-binding protein from clostridium symbiosum atcc 14940"/>
    <property type="match status" value="1"/>
</dbReference>
<dbReference type="InterPro" id="IPR046865">
    <property type="entry name" value="FapA_b_solenoid"/>
</dbReference>
<evidence type="ECO:0000313" key="5">
    <source>
        <dbReference type="Proteomes" id="UP000016412"/>
    </source>
</evidence>
<name>U2MIS1_TRESO</name>